<dbReference type="Proteomes" id="UP000464787">
    <property type="component" value="Chromosome"/>
</dbReference>
<dbReference type="PANTHER" id="PTHR43685">
    <property type="entry name" value="GLYCOSYLTRANSFERASE"/>
    <property type="match status" value="1"/>
</dbReference>
<evidence type="ECO:0000313" key="2">
    <source>
        <dbReference type="Proteomes" id="UP000464787"/>
    </source>
</evidence>
<sequence length="308" mass="34776">MSKHKPKIVVLMATFNGEQWIKEQIDSIVVQENVDVSIYVSDDHSLDATLEIVNGLVGTASLTFLAKADASGSAGSNFRRLFRDVDVSSFDYVALADQDDVWHPLKLIEAVTVMARDRSAGYSGAVDSFWLDGRRKVVRQNGHMRAGDFLFEGAGQGCTFVVRADLFLLVQDFLRRHHELAESLHYHDWLIYLLARAHGLRWTFDTRAWIAYRQHGSNEIGSRGGWRGARSRLAKIRSGWYRTQIAAAMQAYLAADPANVFVQRAQRVFSQPMSLGRRLQFAKLSVLHGRRRKSDRIVVLVAALMGWI</sequence>
<accession>A0A857JAC5</accession>
<proteinExistence type="predicted"/>
<evidence type="ECO:0000313" key="1">
    <source>
        <dbReference type="EMBL" id="QHJ00164.1"/>
    </source>
</evidence>
<keyword evidence="1" id="KW-0808">Transferase</keyword>
<dbReference type="PANTHER" id="PTHR43685:SF2">
    <property type="entry name" value="GLYCOSYLTRANSFERASE 2-LIKE DOMAIN-CONTAINING PROTEIN"/>
    <property type="match status" value="1"/>
</dbReference>
<dbReference type="SUPFAM" id="SSF53448">
    <property type="entry name" value="Nucleotide-diphospho-sugar transferases"/>
    <property type="match status" value="1"/>
</dbReference>
<dbReference type="AlphaFoldDB" id="A0A857JAC5"/>
<name>A0A857JAC5_9BURK</name>
<reference evidence="1 2" key="1">
    <citation type="submission" date="2020-01" db="EMBL/GenBank/DDBJ databases">
        <title>Genome sequencing of strain KACC 21265.</title>
        <authorList>
            <person name="Heo J."/>
            <person name="Kim S.-J."/>
            <person name="Kim J.-S."/>
            <person name="Hong S.-B."/>
            <person name="Kwon S.-W."/>
        </authorList>
    </citation>
    <scope>NUCLEOTIDE SEQUENCE [LARGE SCALE GENOMIC DNA]</scope>
    <source>
        <strain evidence="1 2">KACC 21265</strain>
    </source>
</reference>
<dbReference type="InterPro" id="IPR050834">
    <property type="entry name" value="Glycosyltransf_2"/>
</dbReference>
<dbReference type="Pfam" id="PF13641">
    <property type="entry name" value="Glyco_tranf_2_3"/>
    <property type="match status" value="1"/>
</dbReference>
<dbReference type="Gene3D" id="3.90.550.10">
    <property type="entry name" value="Spore Coat Polysaccharide Biosynthesis Protein SpsA, Chain A"/>
    <property type="match status" value="1"/>
</dbReference>
<dbReference type="KEGG" id="xyk:GT347_20590"/>
<protein>
    <submittedName>
        <fullName evidence="1">Glycosyltransferase</fullName>
    </submittedName>
</protein>
<keyword evidence="2" id="KW-1185">Reference proteome</keyword>
<dbReference type="InterPro" id="IPR029044">
    <property type="entry name" value="Nucleotide-diphossugar_trans"/>
</dbReference>
<dbReference type="GO" id="GO:0016740">
    <property type="term" value="F:transferase activity"/>
    <property type="evidence" value="ECO:0007669"/>
    <property type="project" value="UniProtKB-KW"/>
</dbReference>
<dbReference type="EMBL" id="CP047650">
    <property type="protein sequence ID" value="QHJ00164.1"/>
    <property type="molecule type" value="Genomic_DNA"/>
</dbReference>
<dbReference type="RefSeq" id="WP_160553974.1">
    <property type="nucleotide sequence ID" value="NZ_CP047650.1"/>
</dbReference>
<organism evidence="1 2">
    <name type="scientific">Xylophilus rhododendri</name>
    <dbReference type="NCBI Taxonomy" id="2697032"/>
    <lineage>
        <taxon>Bacteria</taxon>
        <taxon>Pseudomonadati</taxon>
        <taxon>Pseudomonadota</taxon>
        <taxon>Betaproteobacteria</taxon>
        <taxon>Burkholderiales</taxon>
        <taxon>Xylophilus</taxon>
    </lineage>
</organism>
<gene>
    <name evidence="1" type="ORF">GT347_20590</name>
</gene>